<proteinExistence type="predicted"/>
<organism evidence="2 3">
    <name type="scientific">Chiloscyllium punctatum</name>
    <name type="common">Brownbanded bambooshark</name>
    <name type="synonym">Hemiscyllium punctatum</name>
    <dbReference type="NCBI Taxonomy" id="137246"/>
    <lineage>
        <taxon>Eukaryota</taxon>
        <taxon>Metazoa</taxon>
        <taxon>Chordata</taxon>
        <taxon>Craniata</taxon>
        <taxon>Vertebrata</taxon>
        <taxon>Chondrichthyes</taxon>
        <taxon>Elasmobranchii</taxon>
        <taxon>Galeomorphii</taxon>
        <taxon>Galeoidea</taxon>
        <taxon>Orectolobiformes</taxon>
        <taxon>Hemiscylliidae</taxon>
        <taxon>Chiloscyllium</taxon>
    </lineage>
</organism>
<dbReference type="AlphaFoldDB" id="A0A401RDV8"/>
<evidence type="ECO:0000313" key="2">
    <source>
        <dbReference type="EMBL" id="GCC16332.1"/>
    </source>
</evidence>
<sequence>MSSRLPDSIRCCSSPGGKKKKEEKEQAEWTSPLGHHFVEVTNYIAHCIPLTNEILSPFLITVEDIVSPLRFLPASPGILNQERLAPFAGPH</sequence>
<evidence type="ECO:0000256" key="1">
    <source>
        <dbReference type="SAM" id="MobiDB-lite"/>
    </source>
</evidence>
<reference evidence="2 3" key="1">
    <citation type="journal article" date="2018" name="Nat. Ecol. Evol.">
        <title>Shark genomes provide insights into elasmobranch evolution and the origin of vertebrates.</title>
        <authorList>
            <person name="Hara Y"/>
            <person name="Yamaguchi K"/>
            <person name="Onimaru K"/>
            <person name="Kadota M"/>
            <person name="Koyanagi M"/>
            <person name="Keeley SD"/>
            <person name="Tatsumi K"/>
            <person name="Tanaka K"/>
            <person name="Motone F"/>
            <person name="Kageyama Y"/>
            <person name="Nozu R"/>
            <person name="Adachi N"/>
            <person name="Nishimura O"/>
            <person name="Nakagawa R"/>
            <person name="Tanegashima C"/>
            <person name="Kiyatake I"/>
            <person name="Matsumoto R"/>
            <person name="Murakumo K"/>
            <person name="Nishida K"/>
            <person name="Terakita A"/>
            <person name="Kuratani S"/>
            <person name="Sato K"/>
            <person name="Hyodo S Kuraku.S."/>
        </authorList>
    </citation>
    <scope>NUCLEOTIDE SEQUENCE [LARGE SCALE GENOMIC DNA]</scope>
</reference>
<dbReference type="Proteomes" id="UP000287033">
    <property type="component" value="Unassembled WGS sequence"/>
</dbReference>
<comment type="caution">
    <text evidence="2">The sequence shown here is derived from an EMBL/GenBank/DDBJ whole genome shotgun (WGS) entry which is preliminary data.</text>
</comment>
<keyword evidence="3" id="KW-1185">Reference proteome</keyword>
<feature type="region of interest" description="Disordered" evidence="1">
    <location>
        <begin position="1"/>
        <end position="27"/>
    </location>
</feature>
<dbReference type="EMBL" id="BEZZ01007602">
    <property type="protein sequence ID" value="GCC16332.1"/>
    <property type="molecule type" value="Genomic_DNA"/>
</dbReference>
<name>A0A401RDV8_CHIPU</name>
<protein>
    <submittedName>
        <fullName evidence="2">Uncharacterized protein</fullName>
    </submittedName>
</protein>
<gene>
    <name evidence="2" type="ORF">chiPu_0022416</name>
</gene>
<evidence type="ECO:0000313" key="3">
    <source>
        <dbReference type="Proteomes" id="UP000287033"/>
    </source>
</evidence>
<accession>A0A401RDV8</accession>